<dbReference type="InterPro" id="IPR015422">
    <property type="entry name" value="PyrdxlP-dep_Trfase_small"/>
</dbReference>
<evidence type="ECO:0000256" key="4">
    <source>
        <dbReference type="ARBA" id="ARBA00008392"/>
    </source>
</evidence>
<dbReference type="GO" id="GO:0004758">
    <property type="term" value="F:serine C-palmitoyltransferase activity"/>
    <property type="evidence" value="ECO:0007669"/>
    <property type="project" value="EnsemblFungi"/>
</dbReference>
<dbReference type="InterPro" id="IPR015424">
    <property type="entry name" value="PyrdxlP-dep_Trfase"/>
</dbReference>
<sequence length="570" mass="64544">MNVTATTITTSTTTIALQDIWNTTSDVVSRYLFIILNYIELIPGGSILVRYIKSSHKNDPIRTLFEIALFIFAIRYFTTAKYERSKKDHIKLKNSEIDELIDDWMPEPLVLDISPKEQWQLNSIPIVKGPIDTKVNLVGEEGDFLNFASSNFLNFGINPIVKNECKKIIHSNGVGACGPPNFYGNQDIHIKLENDLAKFFEVGGAVLYGQDFCTAGSVLPSFLKRGDFVIADASSNVAIQKALQLSRCEIYWFNHNDLDHLEEILIDLQKNIFKFEKPISRKFIVTEGIFANKGDSPYLPRLIELKKKFKFRLFLDESLSLGVLGKSGKGLAEHYNIKRSEIDVTISSMANSFSSSGAFCIGDKVMTYHQRIGSMAYCFSASLPAYVARATSVALRLLTDSQDSQGESSIVKKLQSNNYQLFNLFNKDRKLSKYLKIISNEISPILHFEINSDLRKLLNFPISYTGKGSEIEYKNKKGISDKFVESFNYENLIFQKIINLSKKQGILITRSIFTIEQEALPLIPNLKIHSNVDFTKDEIEKVYKIVSKVILDVFENLTVESLSLLTEEVI</sequence>
<comment type="cofactor">
    <cofactor evidence="1">
        <name>pyridoxal 5'-phosphate</name>
        <dbReference type="ChEBI" id="CHEBI:597326"/>
    </cofactor>
</comment>
<dbReference type="InterPro" id="IPR004839">
    <property type="entry name" value="Aminotransferase_I/II_large"/>
</dbReference>
<evidence type="ECO:0000313" key="12">
    <source>
        <dbReference type="EMBL" id="AEX09418.1"/>
    </source>
</evidence>
<dbReference type="Pfam" id="PF00155">
    <property type="entry name" value="Aminotran_1_2"/>
    <property type="match status" value="1"/>
</dbReference>
<comment type="pathway">
    <text evidence="3">Sphingolipid metabolism.</text>
</comment>
<dbReference type="EC" id="2.3.1.50" evidence="5"/>
<dbReference type="AlphaFoldDB" id="H2DR62"/>
<proteinExistence type="inferred from homology"/>
<dbReference type="GO" id="GO:0030170">
    <property type="term" value="F:pyridoxal phosphate binding"/>
    <property type="evidence" value="ECO:0007669"/>
    <property type="project" value="InterPro"/>
</dbReference>
<dbReference type="GO" id="GO:0017059">
    <property type="term" value="C:serine palmitoyltransferase complex"/>
    <property type="evidence" value="ECO:0007669"/>
    <property type="project" value="EnsemblFungi"/>
</dbReference>
<evidence type="ECO:0000256" key="2">
    <source>
        <dbReference type="ARBA" id="ARBA00004760"/>
    </source>
</evidence>
<dbReference type="InterPro" id="IPR015421">
    <property type="entry name" value="PyrdxlP-dep_Trfase_major"/>
</dbReference>
<reference evidence="12" key="1">
    <citation type="journal article" date="2011" name="Metab. Eng.">
        <title>High-level production of tetraacetyl phytosphingosine (TAPS) by combined genetic engineering of sphingoid base biosynthesis and L-serine availability in the non-conventional yeast Pichia ciferrii.</title>
        <authorList>
            <person name="Schorsch C."/>
            <person name="Kohler T."/>
            <person name="Andrea H."/>
            <person name="Boles E."/>
        </authorList>
    </citation>
    <scope>NUCLEOTIDE SEQUENCE</scope>
    <source>
        <strain evidence="12">F-60-10A</strain>
    </source>
</reference>
<evidence type="ECO:0000256" key="8">
    <source>
        <dbReference type="ARBA" id="ARBA00022919"/>
    </source>
</evidence>
<comment type="similarity">
    <text evidence="4">Belongs to the class-II pyridoxal-phosphate-dependent aminotransferase family.</text>
</comment>
<keyword evidence="8" id="KW-0746">Sphingolipid metabolism</keyword>
<dbReference type="SUPFAM" id="SSF53383">
    <property type="entry name" value="PLP-dependent transferases"/>
    <property type="match status" value="1"/>
</dbReference>
<dbReference type="GO" id="GO:0016020">
    <property type="term" value="C:membrane"/>
    <property type="evidence" value="ECO:0007669"/>
    <property type="project" value="GOC"/>
</dbReference>
<dbReference type="GO" id="GO:0005783">
    <property type="term" value="C:endoplasmic reticulum"/>
    <property type="evidence" value="ECO:0007669"/>
    <property type="project" value="EnsemblFungi"/>
</dbReference>
<dbReference type="GO" id="GO:0046512">
    <property type="term" value="P:sphingosine biosynthetic process"/>
    <property type="evidence" value="ECO:0007669"/>
    <property type="project" value="TreeGrafter"/>
</dbReference>
<evidence type="ECO:0000256" key="3">
    <source>
        <dbReference type="ARBA" id="ARBA00004991"/>
    </source>
</evidence>
<evidence type="ECO:0000256" key="5">
    <source>
        <dbReference type="ARBA" id="ARBA00013220"/>
    </source>
</evidence>
<keyword evidence="10" id="KW-0012">Acyltransferase</keyword>
<keyword evidence="6 12" id="KW-0808">Transferase</keyword>
<evidence type="ECO:0000256" key="7">
    <source>
        <dbReference type="ARBA" id="ARBA00022898"/>
    </source>
</evidence>
<comment type="pathway">
    <text evidence="2">Lipid metabolism; sphingolipid metabolism.</text>
</comment>
<evidence type="ECO:0000256" key="9">
    <source>
        <dbReference type="ARBA" id="ARBA00023098"/>
    </source>
</evidence>
<dbReference type="GeneID" id="23464256"/>
<dbReference type="Gene3D" id="3.40.640.10">
    <property type="entry name" value="Type I PLP-dependent aspartate aminotransferase-like (Major domain)"/>
    <property type="match status" value="1"/>
</dbReference>
<organism evidence="12">
    <name type="scientific">Wickerhamomyces ciferrii</name>
    <name type="common">Yeast</name>
    <name type="synonym">Pichia ciferrii</name>
    <dbReference type="NCBI Taxonomy" id="1041607"/>
    <lineage>
        <taxon>Eukaryota</taxon>
        <taxon>Fungi</taxon>
        <taxon>Dikarya</taxon>
        <taxon>Ascomycota</taxon>
        <taxon>Saccharomycotina</taxon>
        <taxon>Saccharomycetes</taxon>
        <taxon>Phaffomycetales</taxon>
        <taxon>Wickerhamomycetaceae</taxon>
        <taxon>Wickerhamomyces</taxon>
    </lineage>
</organism>
<dbReference type="Gene3D" id="3.90.1150.10">
    <property type="entry name" value="Aspartate Aminotransferase, domain 1"/>
    <property type="match status" value="1"/>
</dbReference>
<dbReference type="InterPro" id="IPR050087">
    <property type="entry name" value="AON_synthase_class-II"/>
</dbReference>
<evidence type="ECO:0000256" key="1">
    <source>
        <dbReference type="ARBA" id="ARBA00001933"/>
    </source>
</evidence>
<dbReference type="GO" id="GO:0046513">
    <property type="term" value="P:ceramide biosynthetic process"/>
    <property type="evidence" value="ECO:0007669"/>
    <property type="project" value="TreeGrafter"/>
</dbReference>
<dbReference type="SMR" id="H2DR62"/>
<evidence type="ECO:0000259" key="11">
    <source>
        <dbReference type="Pfam" id="PF00155"/>
    </source>
</evidence>
<protein>
    <recommendedName>
        <fullName evidence="5">serine C-palmitoyltransferase</fullName>
        <ecNumber evidence="5">2.3.1.50</ecNumber>
    </recommendedName>
</protein>
<dbReference type="EMBL" id="JN645676">
    <property type="protein sequence ID" value="AEX09418.1"/>
    <property type="molecule type" value="Genomic_DNA"/>
</dbReference>
<keyword evidence="9" id="KW-0443">Lipid metabolism</keyword>
<accession>H2DR62</accession>
<evidence type="ECO:0000256" key="6">
    <source>
        <dbReference type="ARBA" id="ARBA00022679"/>
    </source>
</evidence>
<dbReference type="PANTHER" id="PTHR13693:SF2">
    <property type="entry name" value="SERINE PALMITOYLTRANSFERASE 1"/>
    <property type="match status" value="1"/>
</dbReference>
<feature type="domain" description="Aminotransferase class I/classII large" evidence="11">
    <location>
        <begin position="144"/>
        <end position="448"/>
    </location>
</feature>
<dbReference type="RefSeq" id="XP_011277502.1">
    <property type="nucleotide sequence ID" value="XM_011279200.1"/>
</dbReference>
<dbReference type="PANTHER" id="PTHR13693">
    <property type="entry name" value="CLASS II AMINOTRANSFERASE/8-AMINO-7-OXONONANOATE SYNTHASE"/>
    <property type="match status" value="1"/>
</dbReference>
<name>H2DR62_WICCI</name>
<dbReference type="OrthoDB" id="3168162at2759"/>
<gene>
    <name evidence="12" type="primary">LCB1</name>
</gene>
<evidence type="ECO:0000256" key="10">
    <source>
        <dbReference type="ARBA" id="ARBA00023315"/>
    </source>
</evidence>
<keyword evidence="7" id="KW-0663">Pyridoxal phosphate</keyword>